<dbReference type="SUPFAM" id="SSF46689">
    <property type="entry name" value="Homeodomain-like"/>
    <property type="match status" value="2"/>
</dbReference>
<feature type="domain" description="SANT" evidence="3">
    <location>
        <begin position="61"/>
        <end position="100"/>
    </location>
</feature>
<accession>A0ABR3JBK8</accession>
<feature type="region of interest" description="Disordered" evidence="1">
    <location>
        <begin position="166"/>
        <end position="216"/>
    </location>
</feature>
<dbReference type="EMBL" id="JASNQZ010000008">
    <property type="protein sequence ID" value="KAL0953089.1"/>
    <property type="molecule type" value="Genomic_DNA"/>
</dbReference>
<evidence type="ECO:0000259" key="4">
    <source>
        <dbReference type="PROSITE" id="PS51294"/>
    </source>
</evidence>
<dbReference type="InterPro" id="IPR017930">
    <property type="entry name" value="Myb_dom"/>
</dbReference>
<feature type="domain" description="HTH myb-type" evidence="4">
    <location>
        <begin position="63"/>
        <end position="112"/>
    </location>
</feature>
<dbReference type="PROSITE" id="PS51294">
    <property type="entry name" value="HTH_MYB"/>
    <property type="match status" value="3"/>
</dbReference>
<feature type="domain" description="Myb-like" evidence="2">
    <location>
        <begin position="109"/>
        <end position="160"/>
    </location>
</feature>
<proteinExistence type="predicted"/>
<protein>
    <submittedName>
        <fullName evidence="5">Uncharacterized protein</fullName>
    </submittedName>
</protein>
<keyword evidence="6" id="KW-1185">Reference proteome</keyword>
<dbReference type="CDD" id="cd00167">
    <property type="entry name" value="SANT"/>
    <property type="match status" value="3"/>
</dbReference>
<reference evidence="6" key="1">
    <citation type="submission" date="2024-06" db="EMBL/GenBank/DDBJ databases">
        <title>Multi-omics analyses provide insights into the biosynthesis of the anticancer antibiotic pleurotin in Hohenbuehelia grisea.</title>
        <authorList>
            <person name="Weaver J.A."/>
            <person name="Alberti F."/>
        </authorList>
    </citation>
    <scope>NUCLEOTIDE SEQUENCE [LARGE SCALE GENOMIC DNA]</scope>
    <source>
        <strain evidence="6">T-177</strain>
    </source>
</reference>
<dbReference type="PROSITE" id="PS51293">
    <property type="entry name" value="SANT"/>
    <property type="match status" value="1"/>
</dbReference>
<dbReference type="InterPro" id="IPR001005">
    <property type="entry name" value="SANT/Myb"/>
</dbReference>
<dbReference type="Pfam" id="PF00249">
    <property type="entry name" value="Myb_DNA-binding"/>
    <property type="match status" value="1"/>
</dbReference>
<dbReference type="Pfam" id="PF13921">
    <property type="entry name" value="Myb_DNA-bind_6"/>
    <property type="match status" value="1"/>
</dbReference>
<evidence type="ECO:0000313" key="6">
    <source>
        <dbReference type="Proteomes" id="UP001556367"/>
    </source>
</evidence>
<name>A0ABR3JBK8_9AGAR</name>
<evidence type="ECO:0000259" key="3">
    <source>
        <dbReference type="PROSITE" id="PS51293"/>
    </source>
</evidence>
<dbReference type="SMART" id="SM00717">
    <property type="entry name" value="SANT"/>
    <property type="match status" value="3"/>
</dbReference>
<evidence type="ECO:0000313" key="5">
    <source>
        <dbReference type="EMBL" id="KAL0953089.1"/>
    </source>
</evidence>
<gene>
    <name evidence="5" type="ORF">HGRIS_004361</name>
</gene>
<dbReference type="PANTHER" id="PTHR45614">
    <property type="entry name" value="MYB PROTEIN-RELATED"/>
    <property type="match status" value="1"/>
</dbReference>
<feature type="compositionally biased region" description="Low complexity" evidence="1">
    <location>
        <begin position="191"/>
        <end position="213"/>
    </location>
</feature>
<comment type="caution">
    <text evidence="5">The sequence shown here is derived from an EMBL/GenBank/DDBJ whole genome shotgun (WGS) entry which is preliminary data.</text>
</comment>
<dbReference type="InterPro" id="IPR009057">
    <property type="entry name" value="Homeodomain-like_sf"/>
</dbReference>
<organism evidence="5 6">
    <name type="scientific">Hohenbuehelia grisea</name>
    <dbReference type="NCBI Taxonomy" id="104357"/>
    <lineage>
        <taxon>Eukaryota</taxon>
        <taxon>Fungi</taxon>
        <taxon>Dikarya</taxon>
        <taxon>Basidiomycota</taxon>
        <taxon>Agaricomycotina</taxon>
        <taxon>Agaricomycetes</taxon>
        <taxon>Agaricomycetidae</taxon>
        <taxon>Agaricales</taxon>
        <taxon>Pleurotineae</taxon>
        <taxon>Pleurotaceae</taxon>
        <taxon>Hohenbuehelia</taxon>
    </lineage>
</organism>
<feature type="domain" description="HTH myb-type" evidence="4">
    <location>
        <begin position="1"/>
        <end position="61"/>
    </location>
</feature>
<feature type="domain" description="Myb-like" evidence="2">
    <location>
        <begin position="58"/>
        <end position="108"/>
    </location>
</feature>
<feature type="compositionally biased region" description="Low complexity" evidence="1">
    <location>
        <begin position="382"/>
        <end position="415"/>
    </location>
</feature>
<dbReference type="Proteomes" id="UP001556367">
    <property type="component" value="Unassembled WGS sequence"/>
</dbReference>
<dbReference type="InterPro" id="IPR050560">
    <property type="entry name" value="MYB_TF"/>
</dbReference>
<evidence type="ECO:0000259" key="2">
    <source>
        <dbReference type="PROSITE" id="PS50090"/>
    </source>
</evidence>
<dbReference type="InterPro" id="IPR017884">
    <property type="entry name" value="SANT_dom"/>
</dbReference>
<feature type="domain" description="Myb-like" evidence="2">
    <location>
        <begin position="6"/>
        <end position="57"/>
    </location>
</feature>
<sequence length="492" mass="53194">MTCRERRCWTEQEDELLRDAVRKEDPDTHPPSKWHQIAKHVPNRTNKDCRKRWFAKFAAVVAKGGWSADEDERLIRAVETYGTKWSLVASEVVTRNNDQCAKRWSDTLNPSIDRTSWSPEEDAQLLQAVQVIGKSWTKIVKTYFPGRTGLSAKNRYCRLLRIMSDSSRGSRPRRRSATIGAQPYKGRRRSATGASVSSDSSSARRPSPDSPYSLFFPEYPDISNTTGLSSSSPSLGIQGFPSGADVTSQGWPADFLLPAFSGKQGLPGHILNTQISMDDLASLPQDLQASSSQRALFERMPSNPSFPPSSSQAARRLQSIPNQARVYGAGADPTGLVAGTWPAQARQSQLNSCASHSASSSFDMGILSASLAPPIQAGCRAQPAISSSPQSQPHSLFHMASPSRSSVTSASASPPMQKPYDLFPSQHSLAGSDFDMPSTYNASAGFSGSAGPYDGQTNTFGMPVPPAGCGGYDAASAAAYQWFVGKFEDNHA</sequence>
<evidence type="ECO:0000256" key="1">
    <source>
        <dbReference type="SAM" id="MobiDB-lite"/>
    </source>
</evidence>
<dbReference type="PROSITE" id="PS50090">
    <property type="entry name" value="MYB_LIKE"/>
    <property type="match status" value="3"/>
</dbReference>
<feature type="region of interest" description="Disordered" evidence="1">
    <location>
        <begin position="380"/>
        <end position="415"/>
    </location>
</feature>
<dbReference type="Gene3D" id="1.10.10.60">
    <property type="entry name" value="Homeodomain-like"/>
    <property type="match status" value="3"/>
</dbReference>
<feature type="domain" description="HTH myb-type" evidence="4">
    <location>
        <begin position="114"/>
        <end position="164"/>
    </location>
</feature>
<dbReference type="PANTHER" id="PTHR45614:SF199">
    <property type="entry name" value="MYB-LIKE TRANSCRIPTION FACTOR (EUROFUNG)-RELATED"/>
    <property type="match status" value="1"/>
</dbReference>